<dbReference type="GO" id="GO:0003676">
    <property type="term" value="F:nucleic acid binding"/>
    <property type="evidence" value="ECO:0007669"/>
    <property type="project" value="InterPro"/>
</dbReference>
<accession>A0A4Y2V433</accession>
<name>A0A4Y2V433_ARAVE</name>
<evidence type="ECO:0000313" key="4">
    <source>
        <dbReference type="Proteomes" id="UP000499080"/>
    </source>
</evidence>
<protein>
    <recommendedName>
        <fullName evidence="2">DDE-1 domain-containing protein</fullName>
    </recommendedName>
</protein>
<organism evidence="3 4">
    <name type="scientific">Araneus ventricosus</name>
    <name type="common">Orbweaver spider</name>
    <name type="synonym">Epeira ventricosa</name>
    <dbReference type="NCBI Taxonomy" id="182803"/>
    <lineage>
        <taxon>Eukaryota</taxon>
        <taxon>Metazoa</taxon>
        <taxon>Ecdysozoa</taxon>
        <taxon>Arthropoda</taxon>
        <taxon>Chelicerata</taxon>
        <taxon>Arachnida</taxon>
        <taxon>Araneae</taxon>
        <taxon>Araneomorphae</taxon>
        <taxon>Entelegynae</taxon>
        <taxon>Araneoidea</taxon>
        <taxon>Araneidae</taxon>
        <taxon>Araneus</taxon>
    </lineage>
</organism>
<dbReference type="AlphaFoldDB" id="A0A4Y2V433"/>
<comment type="caution">
    <text evidence="3">The sequence shown here is derived from an EMBL/GenBank/DDBJ whole genome shotgun (WGS) entry which is preliminary data.</text>
</comment>
<dbReference type="Pfam" id="PF03184">
    <property type="entry name" value="DDE_1"/>
    <property type="match status" value="1"/>
</dbReference>
<sequence>MDQGVIQNFKIYYRKKIVRKVITALENNQSMPKIILRESISEISKEWNYDIADRTTRNSFAKAGFFVSNEGRGGKVSALGSEGSRLDSTEYPPCMGPVVR</sequence>
<proteinExistence type="predicted"/>
<reference evidence="3 4" key="1">
    <citation type="journal article" date="2019" name="Sci. Rep.">
        <title>Orb-weaving spider Araneus ventricosus genome elucidates the spidroin gene catalogue.</title>
        <authorList>
            <person name="Kono N."/>
            <person name="Nakamura H."/>
            <person name="Ohtoshi R."/>
            <person name="Moran D.A.P."/>
            <person name="Shinohara A."/>
            <person name="Yoshida Y."/>
            <person name="Fujiwara M."/>
            <person name="Mori M."/>
            <person name="Tomita M."/>
            <person name="Arakawa K."/>
        </authorList>
    </citation>
    <scope>NUCLEOTIDE SEQUENCE [LARGE SCALE GENOMIC DNA]</scope>
</reference>
<feature type="domain" description="DDE-1" evidence="2">
    <location>
        <begin position="1"/>
        <end position="60"/>
    </location>
</feature>
<keyword evidence="4" id="KW-1185">Reference proteome</keyword>
<evidence type="ECO:0000256" key="1">
    <source>
        <dbReference type="SAM" id="MobiDB-lite"/>
    </source>
</evidence>
<dbReference type="Proteomes" id="UP000499080">
    <property type="component" value="Unassembled WGS sequence"/>
</dbReference>
<feature type="region of interest" description="Disordered" evidence="1">
    <location>
        <begin position="76"/>
        <end position="100"/>
    </location>
</feature>
<dbReference type="EMBL" id="BGPR01042417">
    <property type="protein sequence ID" value="GBO18816.1"/>
    <property type="molecule type" value="Genomic_DNA"/>
</dbReference>
<gene>
    <name evidence="3" type="ORF">AVEN_171917_1</name>
</gene>
<dbReference type="InterPro" id="IPR004875">
    <property type="entry name" value="DDE_SF_endonuclease_dom"/>
</dbReference>
<evidence type="ECO:0000313" key="3">
    <source>
        <dbReference type="EMBL" id="GBO18816.1"/>
    </source>
</evidence>
<evidence type="ECO:0000259" key="2">
    <source>
        <dbReference type="Pfam" id="PF03184"/>
    </source>
</evidence>